<protein>
    <submittedName>
        <fullName evidence="1">Uncharacterized protein</fullName>
    </submittedName>
</protein>
<accession>A0A397J8C5</accession>
<evidence type="ECO:0000313" key="2">
    <source>
        <dbReference type="Proteomes" id="UP000266861"/>
    </source>
</evidence>
<evidence type="ECO:0000313" key="1">
    <source>
        <dbReference type="EMBL" id="RHZ83747.1"/>
    </source>
</evidence>
<name>A0A397J8C5_9GLOM</name>
<proteinExistence type="predicted"/>
<dbReference type="EMBL" id="PQFF01000083">
    <property type="protein sequence ID" value="RHZ83747.1"/>
    <property type="molecule type" value="Genomic_DNA"/>
</dbReference>
<dbReference type="Proteomes" id="UP000266861">
    <property type="component" value="Unassembled WGS sequence"/>
</dbReference>
<keyword evidence="2" id="KW-1185">Reference proteome</keyword>
<organism evidence="1 2">
    <name type="scientific">Diversispora epigaea</name>
    <dbReference type="NCBI Taxonomy" id="1348612"/>
    <lineage>
        <taxon>Eukaryota</taxon>
        <taxon>Fungi</taxon>
        <taxon>Fungi incertae sedis</taxon>
        <taxon>Mucoromycota</taxon>
        <taxon>Glomeromycotina</taxon>
        <taxon>Glomeromycetes</taxon>
        <taxon>Diversisporales</taxon>
        <taxon>Diversisporaceae</taxon>
        <taxon>Diversispora</taxon>
    </lineage>
</organism>
<dbReference type="AlphaFoldDB" id="A0A397J8C5"/>
<gene>
    <name evidence="1" type="ORF">Glove_87g204</name>
</gene>
<comment type="caution">
    <text evidence="1">The sequence shown here is derived from an EMBL/GenBank/DDBJ whole genome shotgun (WGS) entry which is preliminary data.</text>
</comment>
<reference evidence="1 2" key="1">
    <citation type="submission" date="2018-08" db="EMBL/GenBank/DDBJ databases">
        <title>Genome and evolution of the arbuscular mycorrhizal fungus Diversispora epigaea (formerly Glomus versiforme) and its bacterial endosymbionts.</title>
        <authorList>
            <person name="Sun X."/>
            <person name="Fei Z."/>
            <person name="Harrison M."/>
        </authorList>
    </citation>
    <scope>NUCLEOTIDE SEQUENCE [LARGE SCALE GENOMIC DNA]</scope>
    <source>
        <strain evidence="1 2">IT104</strain>
    </source>
</reference>
<sequence>MRSLAVMVAGSNSLSSRNQIRRRAEKEVDYRTKGVAACDEVKVNEVNGFGLLVVIKSRWS</sequence>